<accession>A0ABP9FGH1</accession>
<evidence type="ECO:0000313" key="2">
    <source>
        <dbReference type="Proteomes" id="UP001499988"/>
    </source>
</evidence>
<gene>
    <name evidence="1" type="ORF">GCM10023333_40440</name>
</gene>
<evidence type="ECO:0000313" key="1">
    <source>
        <dbReference type="EMBL" id="GAA4902272.1"/>
    </source>
</evidence>
<name>A0ABP9FGH1_9GAMM</name>
<proteinExistence type="predicted"/>
<protein>
    <submittedName>
        <fullName evidence="1">Uncharacterized protein</fullName>
    </submittedName>
</protein>
<reference evidence="2" key="1">
    <citation type="journal article" date="2019" name="Int. J. Syst. Evol. Microbiol.">
        <title>The Global Catalogue of Microorganisms (GCM) 10K type strain sequencing project: providing services to taxonomists for standard genome sequencing and annotation.</title>
        <authorList>
            <consortium name="The Broad Institute Genomics Platform"/>
            <consortium name="The Broad Institute Genome Sequencing Center for Infectious Disease"/>
            <person name="Wu L."/>
            <person name="Ma J."/>
        </authorList>
    </citation>
    <scope>NUCLEOTIDE SEQUENCE [LARGE SCALE GENOMIC DNA]</scope>
    <source>
        <strain evidence="2">JCM 18401</strain>
    </source>
</reference>
<comment type="caution">
    <text evidence="1">The sequence shown here is derived from an EMBL/GenBank/DDBJ whole genome shotgun (WGS) entry which is preliminary data.</text>
</comment>
<dbReference type="EMBL" id="BAABJZ010000105">
    <property type="protein sequence ID" value="GAA4902272.1"/>
    <property type="molecule type" value="Genomic_DNA"/>
</dbReference>
<dbReference type="Proteomes" id="UP001499988">
    <property type="component" value="Unassembled WGS sequence"/>
</dbReference>
<sequence>MGSPLWVRAANAAKTVGAVKLNGSFIGYFYPFFIKDCGCSERQERLRSAYLVSAISVVI</sequence>
<organism evidence="1 2">
    <name type="scientific">Ferrimonas pelagia</name>
    <dbReference type="NCBI Taxonomy" id="1177826"/>
    <lineage>
        <taxon>Bacteria</taxon>
        <taxon>Pseudomonadati</taxon>
        <taxon>Pseudomonadota</taxon>
        <taxon>Gammaproteobacteria</taxon>
        <taxon>Alteromonadales</taxon>
        <taxon>Ferrimonadaceae</taxon>
        <taxon>Ferrimonas</taxon>
    </lineage>
</organism>
<keyword evidence="2" id="KW-1185">Reference proteome</keyword>